<dbReference type="Proteomes" id="UP001216329">
    <property type="component" value="Chromosome"/>
</dbReference>
<proteinExistence type="predicted"/>
<dbReference type="AlphaFoldDB" id="A0AAJ5WG73"/>
<protein>
    <recommendedName>
        <fullName evidence="2">Dermonecrotic toxin N-terminal domain-containing protein</fullName>
    </recommendedName>
</protein>
<feature type="domain" description="Dermonecrotic toxin N-terminal" evidence="2">
    <location>
        <begin position="30"/>
        <end position="281"/>
    </location>
</feature>
<feature type="region of interest" description="Disordered" evidence="1">
    <location>
        <begin position="683"/>
        <end position="704"/>
    </location>
</feature>
<dbReference type="PROSITE" id="PS51996">
    <property type="entry name" value="TR_MART"/>
    <property type="match status" value="1"/>
</dbReference>
<gene>
    <name evidence="3" type="ORF">P0Y58_23870</name>
</gene>
<organism evidence="3 4">
    <name type="scientific">Candidatus Pseudomonas phytovorans</name>
    <dbReference type="NCBI Taxonomy" id="3121377"/>
    <lineage>
        <taxon>Bacteria</taxon>
        <taxon>Pseudomonadati</taxon>
        <taxon>Pseudomonadota</taxon>
        <taxon>Gammaproteobacteria</taxon>
        <taxon>Pseudomonadales</taxon>
        <taxon>Pseudomonadaceae</taxon>
        <taxon>Pseudomonas</taxon>
    </lineage>
</organism>
<dbReference type="SUPFAM" id="SSF56399">
    <property type="entry name" value="ADP-ribosylation"/>
    <property type="match status" value="1"/>
</dbReference>
<evidence type="ECO:0000256" key="1">
    <source>
        <dbReference type="SAM" id="MobiDB-lite"/>
    </source>
</evidence>
<dbReference type="InterPro" id="IPR046673">
    <property type="entry name" value="ToxA_N"/>
</dbReference>
<reference evidence="3" key="1">
    <citation type="submission" date="2023-03" db="EMBL/GenBank/DDBJ databases">
        <title>Andean soil-derived lignocellulolytic bacterial consortium as a source of novel taxa and putative plastic-active enzymes.</title>
        <authorList>
            <person name="Diaz-Garcia L."/>
            <person name="Chuvochina M."/>
            <person name="Feuerriegel G."/>
            <person name="Bunk B."/>
            <person name="Sproer C."/>
            <person name="Streit W.R."/>
            <person name="Rodriguez L.M."/>
            <person name="Overmann J."/>
            <person name="Jimenez D.J."/>
        </authorList>
    </citation>
    <scope>NUCLEOTIDE SEQUENCE</scope>
    <source>
        <strain evidence="3">MAG 876</strain>
    </source>
</reference>
<evidence type="ECO:0000313" key="3">
    <source>
        <dbReference type="EMBL" id="WEK29888.1"/>
    </source>
</evidence>
<dbReference type="EMBL" id="CP119325">
    <property type="protein sequence ID" value="WEK29888.1"/>
    <property type="molecule type" value="Genomic_DNA"/>
</dbReference>
<sequence>MNELEQHLQQNLQALEAGRPLAKMMDDFLRAYPDLGASLQRQAKLILRKHCSRPIEPRYVWWHQFDSASSSPRSFTGWQHNGPPLKSMRLTELIARRFDLHFQEAGDELDLYGGFYRQGRSARYYDESNELPMLGRQVQQDLWSLDFATLYHSEVEQFWREQGESFRLLAKVNLLGQGTRAAAAGHIRADDLDWLKVSLLGASSARLTVEALSQGKHACMRGASAYRLAPGSKPCFYNLREQGERVLLYIPWAEQPLRGFASHNAMAQWLQGELQDPALRSLHTAGALSGIQEQCQSDAIAQVLLAIAHSTSSHAALQRMETSRTPVGQDLFLHMAELAQHEMSENAGLLLDNSALRKAMWSGYLAAFVKVFAGFTPLGWPVSLALVGATVARVALDVDTAAHARSSQARKAALRAAMLHSLFAALNMVDVAFGSSFASLAYRAPLHELDASVGQWQPVERALEPLSGLEGNRVLVNEPEGSGVLRGIRITEDGGCWIEIDDLPYRVRYSHELGHWLIVPPDNPFAFAELNPVRQNAQGEWELLQPPRLAGGSPPGGVAAIPEEQSQFWDEYMRTDETRSEAMSDQAEERNKKLLDDTFVPSLDPDAIADSDTEQYDCVKIGQTTHYTYEQGGEYYNHLIRTYSEEDTQINRPLREGKPSSGYSDDTDFINKLADDLESLPRDNEVPIYRGGHGTRGTSGAHFRSGRLKAGDTLVNTDFTSFTENPYIVRRFAADTDHISPEGHNGLFDDSSVVFELPAKQYYSGTPISTLSGAAEEAETLFTPGHYFRIEQLSEVRGVDYHFVKVRLSEIGKPAGPVYDLRTGAPFDREAYLALVKEPVLVDRFFPAT</sequence>
<evidence type="ECO:0000259" key="2">
    <source>
        <dbReference type="Pfam" id="PF20178"/>
    </source>
</evidence>
<accession>A0AAJ5WG73</accession>
<name>A0AAJ5WG73_9PSED</name>
<evidence type="ECO:0000313" key="4">
    <source>
        <dbReference type="Proteomes" id="UP001216329"/>
    </source>
</evidence>
<dbReference type="Pfam" id="PF20178">
    <property type="entry name" value="ToxA_N"/>
    <property type="match status" value="1"/>
</dbReference>
<dbReference type="Gene3D" id="3.90.176.10">
    <property type="entry name" value="Toxin ADP-ribosyltransferase, Chain A, domain 1"/>
    <property type="match status" value="1"/>
</dbReference>